<dbReference type="InterPro" id="IPR051449">
    <property type="entry name" value="ABC-2_transporter_component"/>
</dbReference>
<evidence type="ECO:0000256" key="6">
    <source>
        <dbReference type="SAM" id="Phobius"/>
    </source>
</evidence>
<feature type="transmembrane region" description="Helical" evidence="6">
    <location>
        <begin position="156"/>
        <end position="180"/>
    </location>
</feature>
<evidence type="ECO:0000313" key="11">
    <source>
        <dbReference type="Proteomes" id="UP000295718"/>
    </source>
</evidence>
<gene>
    <name evidence="10" type="ORF">EDD76_106253</name>
</gene>
<evidence type="ECO:0000313" key="10">
    <source>
        <dbReference type="EMBL" id="TCL58600.1"/>
    </source>
</evidence>
<evidence type="ECO:0000256" key="1">
    <source>
        <dbReference type="ARBA" id="ARBA00004651"/>
    </source>
</evidence>
<keyword evidence="2" id="KW-1003">Cell membrane</keyword>
<feature type="transmembrane region" description="Helical" evidence="6">
    <location>
        <begin position="12"/>
        <end position="33"/>
    </location>
</feature>
<dbReference type="AlphaFoldDB" id="A0A4R1R006"/>
<dbReference type="Proteomes" id="UP000295718">
    <property type="component" value="Unassembled WGS sequence"/>
</dbReference>
<name>A0A4R1R006_9FIRM</name>
<dbReference type="GO" id="GO:0140359">
    <property type="term" value="F:ABC-type transporter activity"/>
    <property type="evidence" value="ECO:0007669"/>
    <property type="project" value="InterPro"/>
</dbReference>
<keyword evidence="4 6" id="KW-1133">Transmembrane helix</keyword>
<reference evidence="10 11" key="1">
    <citation type="submission" date="2019-03" db="EMBL/GenBank/DDBJ databases">
        <title>Genomic Encyclopedia of Type Strains, Phase IV (KMG-IV): sequencing the most valuable type-strain genomes for metagenomic binning, comparative biology and taxonomic classification.</title>
        <authorList>
            <person name="Goeker M."/>
        </authorList>
    </citation>
    <scope>NUCLEOTIDE SEQUENCE [LARGE SCALE GENOMIC DNA]</scope>
    <source>
        <strain evidence="10 11">DSM 100556</strain>
    </source>
</reference>
<accession>A0A4R1R006</accession>
<dbReference type="InterPro" id="IPR055396">
    <property type="entry name" value="DUF7088"/>
</dbReference>
<feature type="domain" description="ABC-type uncharacterised transport system" evidence="7">
    <location>
        <begin position="409"/>
        <end position="588"/>
    </location>
</feature>
<feature type="transmembrane region" description="Helical" evidence="6">
    <location>
        <begin position="45"/>
        <end position="69"/>
    </location>
</feature>
<evidence type="ECO:0000256" key="3">
    <source>
        <dbReference type="ARBA" id="ARBA00022692"/>
    </source>
</evidence>
<feature type="transmembrane region" description="Helical" evidence="6">
    <location>
        <begin position="672"/>
        <end position="697"/>
    </location>
</feature>
<dbReference type="InterPro" id="IPR019196">
    <property type="entry name" value="ABC_transp_unknown"/>
</dbReference>
<protein>
    <submittedName>
        <fullName evidence="10">ABC-2 type transport system permease protein</fullName>
    </submittedName>
</protein>
<evidence type="ECO:0000256" key="5">
    <source>
        <dbReference type="ARBA" id="ARBA00023136"/>
    </source>
</evidence>
<dbReference type="PANTHER" id="PTHR30294:SF29">
    <property type="entry name" value="MULTIDRUG ABC TRANSPORTER PERMEASE YBHS-RELATED"/>
    <property type="match status" value="1"/>
</dbReference>
<dbReference type="GO" id="GO:0005886">
    <property type="term" value="C:plasma membrane"/>
    <property type="evidence" value="ECO:0007669"/>
    <property type="project" value="UniProtKB-SubCell"/>
</dbReference>
<keyword evidence="11" id="KW-1185">Reference proteome</keyword>
<dbReference type="STRING" id="1469948.GCA_000732725_01237"/>
<feature type="domain" description="DUF7088" evidence="9">
    <location>
        <begin position="281"/>
        <end position="364"/>
    </location>
</feature>
<sequence>MTAIFKREFKSYFQSFVGCLFIGIILCITGIYVTVYNLLSGYPKISYALSGILFIFIISVPILTMRVLAEERKQKTDQLILTAPISVGKIVAGKFIALGAVFTIPVIIIGIYPLVLSAFGTVSFLETYVSIFAFYLYGLTCIAIGIFLSSLTESQVIAAVISFAVLFGGYVMAGICNIISTTGNFLTKILRAFDIVSRFDNMVEGTLDLKSAVYYISVILLTLFLATQSIQKRRYSVSVKNLKIGAYSSAMVVISIAAAVILNLLVSEIPTKYTAFDVTANKMFSLSEETKDLLGKVEDDITIYVLSNENSQDTTLKKTLEQYEQFSGHVKVSYVDPLVNPKFYTQYTDASVSRNSLIVVSDKRNKVVDYSSVFETSTDYTTYETTTTGYDGEGQITSAISYVTSDNMPKMYILEGHGELAFETDFNDTIAKANIDYESINLLQYDNIPEDAEGIIINAPTSDFSEDDTNKVLDYLQNGGNALIISTWTDADMTNFYKILDYYGISMADGLVLEGAEGAYYQSPFYILPTVESDTVTSSISDSYIFAPYAQGFLLPEEAGDGLSLTPLLSTSDKAYARADVNGTTDYTKQEGDVDGPFTLGVKAVKTNGEAESTAVIYSSENLFTDAADSMVSGTNMKLFAGSLGEMTEETEGIAIPVKSYEENYLTIPQSYIILLSLLITVIIPLAFLAGGFVVWFKRRKA</sequence>
<keyword evidence="3 6" id="KW-0812">Transmembrane</keyword>
<evidence type="ECO:0000259" key="8">
    <source>
        <dbReference type="Pfam" id="PF12698"/>
    </source>
</evidence>
<feature type="transmembrane region" description="Helical" evidence="6">
    <location>
        <begin position="212"/>
        <end position="230"/>
    </location>
</feature>
<dbReference type="EMBL" id="SLUO01000006">
    <property type="protein sequence ID" value="TCL58600.1"/>
    <property type="molecule type" value="Genomic_DNA"/>
</dbReference>
<dbReference type="PANTHER" id="PTHR30294">
    <property type="entry name" value="MEMBRANE COMPONENT OF ABC TRANSPORTER YHHJ-RELATED"/>
    <property type="match status" value="1"/>
</dbReference>
<feature type="transmembrane region" description="Helical" evidence="6">
    <location>
        <begin position="127"/>
        <end position="149"/>
    </location>
</feature>
<evidence type="ECO:0000259" key="9">
    <source>
        <dbReference type="Pfam" id="PF23357"/>
    </source>
</evidence>
<dbReference type="Pfam" id="PF23357">
    <property type="entry name" value="DUF7088"/>
    <property type="match status" value="1"/>
</dbReference>
<evidence type="ECO:0000259" key="7">
    <source>
        <dbReference type="Pfam" id="PF09822"/>
    </source>
</evidence>
<evidence type="ECO:0000256" key="2">
    <source>
        <dbReference type="ARBA" id="ARBA00022475"/>
    </source>
</evidence>
<dbReference type="RefSeq" id="WP_031389961.1">
    <property type="nucleotide sequence ID" value="NZ_JPNB01000001.1"/>
</dbReference>
<comment type="subcellular location">
    <subcellularLocation>
        <location evidence="1">Cell membrane</location>
        <topology evidence="1">Multi-pass membrane protein</topology>
    </subcellularLocation>
</comment>
<feature type="transmembrane region" description="Helical" evidence="6">
    <location>
        <begin position="242"/>
        <end position="266"/>
    </location>
</feature>
<dbReference type="OrthoDB" id="9766228at2"/>
<evidence type="ECO:0000256" key="4">
    <source>
        <dbReference type="ARBA" id="ARBA00022989"/>
    </source>
</evidence>
<dbReference type="InterPro" id="IPR013525">
    <property type="entry name" value="ABC2_TM"/>
</dbReference>
<organism evidence="10 11">
    <name type="scientific">Kineothrix alysoides</name>
    <dbReference type="NCBI Taxonomy" id="1469948"/>
    <lineage>
        <taxon>Bacteria</taxon>
        <taxon>Bacillati</taxon>
        <taxon>Bacillota</taxon>
        <taxon>Clostridia</taxon>
        <taxon>Lachnospirales</taxon>
        <taxon>Lachnospiraceae</taxon>
        <taxon>Kineothrix</taxon>
    </lineage>
</organism>
<keyword evidence="5 6" id="KW-0472">Membrane</keyword>
<feature type="transmembrane region" description="Helical" evidence="6">
    <location>
        <begin position="90"/>
        <end position="115"/>
    </location>
</feature>
<dbReference type="Pfam" id="PF09822">
    <property type="entry name" value="ABC_transp_aux"/>
    <property type="match status" value="1"/>
</dbReference>
<dbReference type="Pfam" id="PF12698">
    <property type="entry name" value="ABC2_membrane_3"/>
    <property type="match status" value="1"/>
</dbReference>
<feature type="domain" description="ABC-2 type transporter transmembrane" evidence="8">
    <location>
        <begin position="46"/>
        <end position="202"/>
    </location>
</feature>
<comment type="caution">
    <text evidence="10">The sequence shown here is derived from an EMBL/GenBank/DDBJ whole genome shotgun (WGS) entry which is preliminary data.</text>
</comment>
<proteinExistence type="predicted"/>